<evidence type="ECO:0000259" key="1">
    <source>
        <dbReference type="Pfam" id="PF14111"/>
    </source>
</evidence>
<dbReference type="PANTHER" id="PTHR31286:SF99">
    <property type="entry name" value="DUF4283 DOMAIN-CONTAINING PROTEIN"/>
    <property type="match status" value="1"/>
</dbReference>
<evidence type="ECO:0000313" key="2">
    <source>
        <dbReference type="EMBL" id="GJT19199.1"/>
    </source>
</evidence>
<reference evidence="2" key="2">
    <citation type="submission" date="2022-01" db="EMBL/GenBank/DDBJ databases">
        <authorList>
            <person name="Yamashiro T."/>
            <person name="Shiraishi A."/>
            <person name="Satake H."/>
            <person name="Nakayama K."/>
        </authorList>
    </citation>
    <scope>NUCLEOTIDE SEQUENCE</scope>
</reference>
<gene>
    <name evidence="2" type="ORF">Tco_0877905</name>
</gene>
<keyword evidence="3" id="KW-1185">Reference proteome</keyword>
<sequence length="446" mass="50983">MGTSHKKAGMELFENVDEIGVYKGNSNDDKEECDVSSDGERKNEILIDTNLNFTPTVINEDGVEFVIFNDDIVEKGSAKWKLTICGQFVGCGMSENELRYNIKRMWSRYGLIDAQMDRHGYCFFKFKNQEGMEEVLSKSPWIVSNKPMYVQKWDPMIGMKEVDVTKIPVWAKLIDLPLEAWTKEGISALASGLGKPIRMDNITAQVCNDGRGRAEYARVLVEFDATKGFKDEICVQYRSKDNVIKDEKCIKSMRTKEGDNQGTVENKETIDVGDNDGFTEVKQKKNFENRRNDRFGFNQWGGKRNGWNRTGIYRRKEKEVVSNVGDSVKETSNKWTIQDAVEKAASVSKNKFAPLDKMGEKHELNILKDIMILDQYLNKNLQPTCAETSNWSKDMISYFKQKWNEDRLKEAEVNIEKNEDVLIGENIAAQKCSANDVNGEESSVLY</sequence>
<keyword evidence="2" id="KW-0548">Nucleotidyltransferase</keyword>
<accession>A0ABQ5C1Q1</accession>
<dbReference type="InterPro" id="IPR025558">
    <property type="entry name" value="DUF4283"/>
</dbReference>
<organism evidence="2 3">
    <name type="scientific">Tanacetum coccineum</name>
    <dbReference type="NCBI Taxonomy" id="301880"/>
    <lineage>
        <taxon>Eukaryota</taxon>
        <taxon>Viridiplantae</taxon>
        <taxon>Streptophyta</taxon>
        <taxon>Embryophyta</taxon>
        <taxon>Tracheophyta</taxon>
        <taxon>Spermatophyta</taxon>
        <taxon>Magnoliopsida</taxon>
        <taxon>eudicotyledons</taxon>
        <taxon>Gunneridae</taxon>
        <taxon>Pentapetalae</taxon>
        <taxon>asterids</taxon>
        <taxon>campanulids</taxon>
        <taxon>Asterales</taxon>
        <taxon>Asteraceae</taxon>
        <taxon>Asteroideae</taxon>
        <taxon>Anthemideae</taxon>
        <taxon>Anthemidinae</taxon>
        <taxon>Tanacetum</taxon>
    </lineage>
</organism>
<dbReference type="Pfam" id="PF14111">
    <property type="entry name" value="DUF4283"/>
    <property type="match status" value="1"/>
</dbReference>
<keyword evidence="2" id="KW-0695">RNA-directed DNA polymerase</keyword>
<feature type="domain" description="DUF4283" evidence="1">
    <location>
        <begin position="78"/>
        <end position="159"/>
    </location>
</feature>
<evidence type="ECO:0000313" key="3">
    <source>
        <dbReference type="Proteomes" id="UP001151760"/>
    </source>
</evidence>
<name>A0ABQ5C1Q1_9ASTR</name>
<dbReference type="EMBL" id="BQNB010013698">
    <property type="protein sequence ID" value="GJT19199.1"/>
    <property type="molecule type" value="Genomic_DNA"/>
</dbReference>
<reference evidence="2" key="1">
    <citation type="journal article" date="2022" name="Int. J. Mol. Sci.">
        <title>Draft Genome of Tanacetum Coccineum: Genomic Comparison of Closely Related Tanacetum-Family Plants.</title>
        <authorList>
            <person name="Yamashiro T."/>
            <person name="Shiraishi A."/>
            <person name="Nakayama K."/>
            <person name="Satake H."/>
        </authorList>
    </citation>
    <scope>NUCLEOTIDE SEQUENCE</scope>
</reference>
<protein>
    <submittedName>
        <fullName evidence="2">RNA-directed DNA polymerase, eukaryota, reverse transcriptase zinc-binding domain protein</fullName>
    </submittedName>
</protein>
<dbReference type="InterPro" id="IPR040256">
    <property type="entry name" value="At4g02000-like"/>
</dbReference>
<dbReference type="GO" id="GO:0003964">
    <property type="term" value="F:RNA-directed DNA polymerase activity"/>
    <property type="evidence" value="ECO:0007669"/>
    <property type="project" value="UniProtKB-KW"/>
</dbReference>
<dbReference type="Proteomes" id="UP001151760">
    <property type="component" value="Unassembled WGS sequence"/>
</dbReference>
<proteinExistence type="predicted"/>
<comment type="caution">
    <text evidence="2">The sequence shown here is derived from an EMBL/GenBank/DDBJ whole genome shotgun (WGS) entry which is preliminary data.</text>
</comment>
<dbReference type="PANTHER" id="PTHR31286">
    <property type="entry name" value="GLYCINE-RICH CELL WALL STRUCTURAL PROTEIN 1.8-LIKE"/>
    <property type="match status" value="1"/>
</dbReference>
<keyword evidence="2" id="KW-0808">Transferase</keyword>